<dbReference type="SUPFAM" id="SSF52540">
    <property type="entry name" value="P-loop containing nucleoside triphosphate hydrolases"/>
    <property type="match status" value="1"/>
</dbReference>
<evidence type="ECO:0000313" key="1">
    <source>
        <dbReference type="EMBL" id="MCS0499040.1"/>
    </source>
</evidence>
<keyword evidence="1" id="KW-0547">Nucleotide-binding</keyword>
<organism evidence="1 2">
    <name type="scientific">Protaetiibacter mangrovi</name>
    <dbReference type="NCBI Taxonomy" id="2970926"/>
    <lineage>
        <taxon>Bacteria</taxon>
        <taxon>Bacillati</taxon>
        <taxon>Actinomycetota</taxon>
        <taxon>Actinomycetes</taxon>
        <taxon>Micrococcales</taxon>
        <taxon>Microbacteriaceae</taxon>
        <taxon>Protaetiibacter</taxon>
    </lineage>
</organism>
<dbReference type="EMBL" id="JANTHX010000005">
    <property type="protein sequence ID" value="MCS0499040.1"/>
    <property type="molecule type" value="Genomic_DNA"/>
</dbReference>
<name>A0ABT1ZEB4_9MICO</name>
<protein>
    <submittedName>
        <fullName evidence="1">ATP-binding protein</fullName>
    </submittedName>
</protein>
<accession>A0ABT1ZEB4</accession>
<reference evidence="1 2" key="1">
    <citation type="submission" date="2022-08" db="EMBL/GenBank/DDBJ databases">
        <authorList>
            <person name="Li F."/>
        </authorList>
    </citation>
    <scope>NUCLEOTIDE SEQUENCE [LARGE SCALE GENOMIC DNA]</scope>
    <source>
        <strain evidence="1 2">10F1B-8-1</strain>
    </source>
</reference>
<comment type="caution">
    <text evidence="1">The sequence shown here is derived from an EMBL/GenBank/DDBJ whole genome shotgun (WGS) entry which is preliminary data.</text>
</comment>
<dbReference type="Proteomes" id="UP001205337">
    <property type="component" value="Unassembled WGS sequence"/>
</dbReference>
<proteinExistence type="predicted"/>
<sequence>MSDDLELGPLLDRLGSGPQPWVLLVDGRSGAGKTVLATRIAAATGAALVSLDDVYPGWDGLAEGATAVPGIVRDGAWTRWDWVAASPGGSASVDRAGSLIVEGCGAISRASRSLADHAWWLQLDDAERKRRALARDGDAYAPHWERWAAQEEAFAAAEGSRELADLELSGARWS</sequence>
<evidence type="ECO:0000313" key="2">
    <source>
        <dbReference type="Proteomes" id="UP001205337"/>
    </source>
</evidence>
<gene>
    <name evidence="1" type="ORF">NUH29_05675</name>
</gene>
<keyword evidence="2" id="KW-1185">Reference proteome</keyword>
<dbReference type="GO" id="GO:0005524">
    <property type="term" value="F:ATP binding"/>
    <property type="evidence" value="ECO:0007669"/>
    <property type="project" value="UniProtKB-KW"/>
</dbReference>
<keyword evidence="1" id="KW-0067">ATP-binding</keyword>
<dbReference type="InterPro" id="IPR027417">
    <property type="entry name" value="P-loop_NTPase"/>
</dbReference>
<dbReference type="Gene3D" id="3.40.50.300">
    <property type="entry name" value="P-loop containing nucleotide triphosphate hydrolases"/>
    <property type="match status" value="1"/>
</dbReference>
<dbReference type="RefSeq" id="WP_258798060.1">
    <property type="nucleotide sequence ID" value="NZ_JANTHX010000005.1"/>
</dbReference>